<dbReference type="CDD" id="cd06171">
    <property type="entry name" value="Sigma70_r4"/>
    <property type="match status" value="1"/>
</dbReference>
<feature type="region of interest" description="Disordered" evidence="6">
    <location>
        <begin position="1"/>
        <end position="33"/>
    </location>
</feature>
<dbReference type="Pfam" id="PF08281">
    <property type="entry name" value="Sigma70_r4_2"/>
    <property type="match status" value="1"/>
</dbReference>
<keyword evidence="5" id="KW-0804">Transcription</keyword>
<dbReference type="InterPro" id="IPR014325">
    <property type="entry name" value="RNA_pol_sigma-E_actinobac"/>
</dbReference>
<dbReference type="Pfam" id="PF04542">
    <property type="entry name" value="Sigma70_r2"/>
    <property type="match status" value="1"/>
</dbReference>
<dbReference type="Gene3D" id="1.10.10.10">
    <property type="entry name" value="Winged helix-like DNA-binding domain superfamily/Winged helix DNA-binding domain"/>
    <property type="match status" value="1"/>
</dbReference>
<keyword evidence="4" id="KW-0238">DNA-binding</keyword>
<feature type="compositionally biased region" description="Basic and acidic residues" evidence="6">
    <location>
        <begin position="14"/>
        <end position="23"/>
    </location>
</feature>
<keyword evidence="3" id="KW-0731">Sigma factor</keyword>
<evidence type="ECO:0000256" key="3">
    <source>
        <dbReference type="ARBA" id="ARBA00023082"/>
    </source>
</evidence>
<evidence type="ECO:0000313" key="9">
    <source>
        <dbReference type="EMBL" id="GAA5023485.1"/>
    </source>
</evidence>
<evidence type="ECO:0000256" key="2">
    <source>
        <dbReference type="ARBA" id="ARBA00023015"/>
    </source>
</evidence>
<sequence>MPVGQRSEPDDPDDRGGLAERAEPGGLAEQPERTERIELPSDPDAAVAELYHAHWHRLVRLAWLLLRDQLAAEDVVQDAFVATHRSWASIRDGGRVVGYLQTAVVNGCRSAQRHAVVVDRHAAREAAAADAPGRASHGSAETQVMRAADREAVLEALAALPPRQREVLVLRYYSDLSEAQIARALEISAGAVKTHAHRGLTALRRTVDPLELT</sequence>
<dbReference type="InterPro" id="IPR013325">
    <property type="entry name" value="RNA_pol_sigma_r2"/>
</dbReference>
<evidence type="ECO:0000256" key="1">
    <source>
        <dbReference type="ARBA" id="ARBA00010641"/>
    </source>
</evidence>
<evidence type="ECO:0000259" key="7">
    <source>
        <dbReference type="Pfam" id="PF04542"/>
    </source>
</evidence>
<reference evidence="10" key="1">
    <citation type="journal article" date="2019" name="Int. J. Syst. Evol. Microbiol.">
        <title>The Global Catalogue of Microorganisms (GCM) 10K type strain sequencing project: providing services to taxonomists for standard genome sequencing and annotation.</title>
        <authorList>
            <consortium name="The Broad Institute Genomics Platform"/>
            <consortium name="The Broad Institute Genome Sequencing Center for Infectious Disease"/>
            <person name="Wu L."/>
            <person name="Ma J."/>
        </authorList>
    </citation>
    <scope>NUCLEOTIDE SEQUENCE [LARGE SCALE GENOMIC DNA]</scope>
    <source>
        <strain evidence="10">JCM 17687</strain>
    </source>
</reference>
<dbReference type="RefSeq" id="WP_345506825.1">
    <property type="nucleotide sequence ID" value="NZ_BAABIW010000010.1"/>
</dbReference>
<keyword evidence="2" id="KW-0805">Transcription regulation</keyword>
<dbReference type="InterPro" id="IPR013249">
    <property type="entry name" value="RNA_pol_sigma70_r4_t2"/>
</dbReference>
<accession>A0ABP9J7W2</accession>
<dbReference type="InterPro" id="IPR013324">
    <property type="entry name" value="RNA_pol_sigma_r3/r4-like"/>
</dbReference>
<dbReference type="InterPro" id="IPR036388">
    <property type="entry name" value="WH-like_DNA-bd_sf"/>
</dbReference>
<protein>
    <recommendedName>
        <fullName evidence="11">RNA polymerase sigma-70 factor (Sigma-E family)</fullName>
    </recommendedName>
</protein>
<dbReference type="Proteomes" id="UP001500427">
    <property type="component" value="Unassembled WGS sequence"/>
</dbReference>
<feature type="domain" description="RNA polymerase sigma factor 70 region 4 type 2" evidence="8">
    <location>
        <begin position="150"/>
        <end position="203"/>
    </location>
</feature>
<name>A0ABP9J7W2_9MICO</name>
<feature type="domain" description="RNA polymerase sigma-70 region 2" evidence="7">
    <location>
        <begin position="50"/>
        <end position="113"/>
    </location>
</feature>
<dbReference type="SUPFAM" id="SSF88659">
    <property type="entry name" value="Sigma3 and sigma4 domains of RNA polymerase sigma factors"/>
    <property type="match status" value="1"/>
</dbReference>
<comment type="caution">
    <text evidence="9">The sequence shown here is derived from an EMBL/GenBank/DDBJ whole genome shotgun (WGS) entry which is preliminary data.</text>
</comment>
<dbReference type="PANTHER" id="PTHR43133">
    <property type="entry name" value="RNA POLYMERASE ECF-TYPE SIGMA FACTO"/>
    <property type="match status" value="1"/>
</dbReference>
<dbReference type="EMBL" id="BAABIW010000010">
    <property type="protein sequence ID" value="GAA5023485.1"/>
    <property type="molecule type" value="Genomic_DNA"/>
</dbReference>
<dbReference type="SUPFAM" id="SSF88946">
    <property type="entry name" value="Sigma2 domain of RNA polymerase sigma factors"/>
    <property type="match status" value="1"/>
</dbReference>
<evidence type="ECO:0000259" key="8">
    <source>
        <dbReference type="Pfam" id="PF08281"/>
    </source>
</evidence>
<dbReference type="InterPro" id="IPR007627">
    <property type="entry name" value="RNA_pol_sigma70_r2"/>
</dbReference>
<evidence type="ECO:0000256" key="5">
    <source>
        <dbReference type="ARBA" id="ARBA00023163"/>
    </source>
</evidence>
<dbReference type="PANTHER" id="PTHR43133:SF50">
    <property type="entry name" value="ECF RNA POLYMERASE SIGMA FACTOR SIGM"/>
    <property type="match status" value="1"/>
</dbReference>
<keyword evidence="10" id="KW-1185">Reference proteome</keyword>
<dbReference type="InterPro" id="IPR039425">
    <property type="entry name" value="RNA_pol_sigma-70-like"/>
</dbReference>
<gene>
    <name evidence="9" type="ORF">GCM10023258_14850</name>
</gene>
<evidence type="ECO:0000256" key="6">
    <source>
        <dbReference type="SAM" id="MobiDB-lite"/>
    </source>
</evidence>
<evidence type="ECO:0000256" key="4">
    <source>
        <dbReference type="ARBA" id="ARBA00023125"/>
    </source>
</evidence>
<dbReference type="InterPro" id="IPR014284">
    <property type="entry name" value="RNA_pol_sigma-70_dom"/>
</dbReference>
<comment type="similarity">
    <text evidence="1">Belongs to the sigma-70 factor family. ECF subfamily.</text>
</comment>
<evidence type="ECO:0008006" key="11">
    <source>
        <dbReference type="Google" id="ProtNLM"/>
    </source>
</evidence>
<dbReference type="NCBIfam" id="TIGR02937">
    <property type="entry name" value="sigma70-ECF"/>
    <property type="match status" value="1"/>
</dbReference>
<organism evidence="9 10">
    <name type="scientific">Terrabacter aeriphilus</name>
    <dbReference type="NCBI Taxonomy" id="515662"/>
    <lineage>
        <taxon>Bacteria</taxon>
        <taxon>Bacillati</taxon>
        <taxon>Actinomycetota</taxon>
        <taxon>Actinomycetes</taxon>
        <taxon>Micrococcales</taxon>
        <taxon>Intrasporangiaceae</taxon>
        <taxon>Terrabacter</taxon>
    </lineage>
</organism>
<dbReference type="NCBIfam" id="TIGR02983">
    <property type="entry name" value="SigE-fam_strep"/>
    <property type="match status" value="1"/>
</dbReference>
<proteinExistence type="inferred from homology"/>
<evidence type="ECO:0000313" key="10">
    <source>
        <dbReference type="Proteomes" id="UP001500427"/>
    </source>
</evidence>
<dbReference type="Gene3D" id="1.10.1740.10">
    <property type="match status" value="1"/>
</dbReference>